<name>A0A8S9SKQ2_BRACR</name>
<evidence type="ECO:0000313" key="3">
    <source>
        <dbReference type="Proteomes" id="UP000712600"/>
    </source>
</evidence>
<comment type="caution">
    <text evidence="2">The sequence shown here is derived from an EMBL/GenBank/DDBJ whole genome shotgun (WGS) entry which is preliminary data.</text>
</comment>
<gene>
    <name evidence="2" type="ORF">F2Q69_00036854</name>
</gene>
<evidence type="ECO:0000313" key="2">
    <source>
        <dbReference type="EMBL" id="KAF3601144.1"/>
    </source>
</evidence>
<dbReference type="Proteomes" id="UP000712600">
    <property type="component" value="Unassembled WGS sequence"/>
</dbReference>
<feature type="compositionally biased region" description="Low complexity" evidence="1">
    <location>
        <begin position="162"/>
        <end position="180"/>
    </location>
</feature>
<feature type="region of interest" description="Disordered" evidence="1">
    <location>
        <begin position="158"/>
        <end position="194"/>
    </location>
</feature>
<accession>A0A8S9SKQ2</accession>
<sequence length="341" mass="38438">MWAPEDADVLATSSGTSPTLSGKTKNRRSVRHDDRGQRATYYAYVPNIFREIERFSGKSKKRRLTEREHAHLQTYLLTNSEDVIQYERGEVFDDWIREFVRGPNYVAKSYPKYCTRGYAFTRKGHFRTTYDVGVSSSSGDDVYYDNIKEILEIQYPGMGRTSSGNSSRASGSSQEQNSVPVVPPQYPAPAAPHEPGIMPVELLVQQPGREHLRMLHTHPRGHTTWFNKLRNGISNNINQMMYSMFRKGYPTYSVVHAEDHVVDLVETQKEAYLASQQPISDHESSAASANLTRIQVNQMVEEAVTKKKDRLVGLARRASSCPSSSQAPYVDPTIIAAAEQG</sequence>
<organism evidence="2 3">
    <name type="scientific">Brassica cretica</name>
    <name type="common">Mustard</name>
    <dbReference type="NCBI Taxonomy" id="69181"/>
    <lineage>
        <taxon>Eukaryota</taxon>
        <taxon>Viridiplantae</taxon>
        <taxon>Streptophyta</taxon>
        <taxon>Embryophyta</taxon>
        <taxon>Tracheophyta</taxon>
        <taxon>Spermatophyta</taxon>
        <taxon>Magnoliopsida</taxon>
        <taxon>eudicotyledons</taxon>
        <taxon>Gunneridae</taxon>
        <taxon>Pentapetalae</taxon>
        <taxon>rosids</taxon>
        <taxon>malvids</taxon>
        <taxon>Brassicales</taxon>
        <taxon>Brassicaceae</taxon>
        <taxon>Brassiceae</taxon>
        <taxon>Brassica</taxon>
    </lineage>
</organism>
<feature type="compositionally biased region" description="Polar residues" evidence="1">
    <location>
        <begin position="11"/>
        <end position="23"/>
    </location>
</feature>
<evidence type="ECO:0000256" key="1">
    <source>
        <dbReference type="SAM" id="MobiDB-lite"/>
    </source>
</evidence>
<reference evidence="2" key="1">
    <citation type="submission" date="2019-12" db="EMBL/GenBank/DDBJ databases">
        <title>Genome sequencing and annotation of Brassica cretica.</title>
        <authorList>
            <person name="Studholme D.J."/>
            <person name="Sarris P."/>
        </authorList>
    </citation>
    <scope>NUCLEOTIDE SEQUENCE</scope>
    <source>
        <strain evidence="2">PFS-109/04</strain>
        <tissue evidence="2">Leaf</tissue>
    </source>
</reference>
<dbReference type="AlphaFoldDB" id="A0A8S9SKQ2"/>
<protein>
    <submittedName>
        <fullName evidence="2">Uncharacterized protein</fullName>
    </submittedName>
</protein>
<proteinExistence type="predicted"/>
<dbReference type="EMBL" id="QGKX02000004">
    <property type="protein sequence ID" value="KAF3601144.1"/>
    <property type="molecule type" value="Genomic_DNA"/>
</dbReference>
<feature type="compositionally biased region" description="Pro residues" evidence="1">
    <location>
        <begin position="181"/>
        <end position="192"/>
    </location>
</feature>
<feature type="region of interest" description="Disordered" evidence="1">
    <location>
        <begin position="1"/>
        <end position="33"/>
    </location>
</feature>